<organism evidence="2 3">
    <name type="scientific">Ziziphus jujuba var. spinosa</name>
    <dbReference type="NCBI Taxonomy" id="714518"/>
    <lineage>
        <taxon>Eukaryota</taxon>
        <taxon>Viridiplantae</taxon>
        <taxon>Streptophyta</taxon>
        <taxon>Embryophyta</taxon>
        <taxon>Tracheophyta</taxon>
        <taxon>Spermatophyta</taxon>
        <taxon>Magnoliopsida</taxon>
        <taxon>eudicotyledons</taxon>
        <taxon>Gunneridae</taxon>
        <taxon>Pentapetalae</taxon>
        <taxon>rosids</taxon>
        <taxon>fabids</taxon>
        <taxon>Rosales</taxon>
        <taxon>Rhamnaceae</taxon>
        <taxon>Paliureae</taxon>
        <taxon>Ziziphus</taxon>
    </lineage>
</organism>
<protein>
    <recommendedName>
        <fullName evidence="1">DUF7722 domain-containing protein</fullName>
    </recommendedName>
</protein>
<dbReference type="InterPro" id="IPR056139">
    <property type="entry name" value="DUF7722"/>
</dbReference>
<dbReference type="EMBL" id="JAEACU010000003">
    <property type="protein sequence ID" value="KAH7538160.1"/>
    <property type="molecule type" value="Genomic_DNA"/>
</dbReference>
<feature type="domain" description="DUF7722" evidence="1">
    <location>
        <begin position="32"/>
        <end position="69"/>
    </location>
</feature>
<dbReference type="Proteomes" id="UP000813462">
    <property type="component" value="Unassembled WGS sequence"/>
</dbReference>
<evidence type="ECO:0000313" key="2">
    <source>
        <dbReference type="EMBL" id="KAH7538160.1"/>
    </source>
</evidence>
<comment type="caution">
    <text evidence="2">The sequence shown here is derived from an EMBL/GenBank/DDBJ whole genome shotgun (WGS) entry which is preliminary data.</text>
</comment>
<name>A0A978VRI5_ZIZJJ</name>
<sequence>MESFASGGVGKGADKEKQRREEIGYFKMPLHYPKYSKADYETMPEWKIDHLLSEYGLPVVGSVEHKRNYRDLNQESDCW</sequence>
<dbReference type="AlphaFoldDB" id="A0A978VRI5"/>
<gene>
    <name evidence="2" type="ORF">FEM48_Zijuj03G0169500</name>
</gene>
<reference evidence="2" key="1">
    <citation type="journal article" date="2021" name="Front. Plant Sci.">
        <title>Chromosome-Scale Genome Assembly for Chinese Sour Jujube and Insights Into Its Genome Evolution and Domestication Signature.</title>
        <authorList>
            <person name="Shen L.-Y."/>
            <person name="Luo H."/>
            <person name="Wang X.-L."/>
            <person name="Wang X.-M."/>
            <person name="Qiu X.-J."/>
            <person name="Liu H."/>
            <person name="Zhou S.-S."/>
            <person name="Jia K.-H."/>
            <person name="Nie S."/>
            <person name="Bao Y.-T."/>
            <person name="Zhang R.-G."/>
            <person name="Yun Q.-Z."/>
            <person name="Chai Y.-H."/>
            <person name="Lu J.-Y."/>
            <person name="Li Y."/>
            <person name="Zhao S.-W."/>
            <person name="Mao J.-F."/>
            <person name="Jia S.-G."/>
            <person name="Mao Y.-M."/>
        </authorList>
    </citation>
    <scope>NUCLEOTIDE SEQUENCE</scope>
    <source>
        <strain evidence="2">AT0</strain>
        <tissue evidence="2">Leaf</tissue>
    </source>
</reference>
<accession>A0A978VRI5</accession>
<proteinExistence type="predicted"/>
<dbReference type="Pfam" id="PF24847">
    <property type="entry name" value="DUF7722"/>
    <property type="match status" value="1"/>
</dbReference>
<evidence type="ECO:0000259" key="1">
    <source>
        <dbReference type="Pfam" id="PF24847"/>
    </source>
</evidence>
<dbReference type="PANTHER" id="PTHR33513">
    <property type="entry name" value="OS06G0523300 PROTEIN"/>
    <property type="match status" value="1"/>
</dbReference>
<dbReference type="PANTHER" id="PTHR33513:SF4">
    <property type="entry name" value="GB|AAF04428.1"/>
    <property type="match status" value="1"/>
</dbReference>
<evidence type="ECO:0000313" key="3">
    <source>
        <dbReference type="Proteomes" id="UP000813462"/>
    </source>
</evidence>